<keyword evidence="1" id="KW-0812">Transmembrane</keyword>
<dbReference type="PANTHER" id="PTHR33361:SF2">
    <property type="entry name" value="DUF885 DOMAIN-CONTAINING PROTEIN"/>
    <property type="match status" value="1"/>
</dbReference>
<protein>
    <submittedName>
        <fullName evidence="2">Uncharacterized protein</fullName>
    </submittedName>
</protein>
<feature type="non-terminal residue" evidence="2">
    <location>
        <position position="921"/>
    </location>
</feature>
<dbReference type="Pfam" id="PF05960">
    <property type="entry name" value="DUF885"/>
    <property type="match status" value="2"/>
</dbReference>
<keyword evidence="3" id="KW-1185">Reference proteome</keyword>
<evidence type="ECO:0000313" key="3">
    <source>
        <dbReference type="Proteomes" id="UP001159427"/>
    </source>
</evidence>
<sequence>MGSDYVLLRRQNKIRQCCIFVTIVGIVALICLSVGIALIVQDKKRDDCEPRKAESQAKPDQCQYSEEAKRVKLEDFLQKAQAKYYELNPHKIALKPGVKPDEVRTKYRSYDPSPENIKRITDEALTIAKNLENMKIDMNKLTLREKRAVSQILHWTKHGFPFMVPYLYNYYVGDWMMGGDIFCWSPICLVPDEIKASLGHFKSSTVREMEILKDKLKEIKHTFDRFVENMKLGVSAGMVRTITECNAALDAFKDKFRNVANNGPKGIYKASFLKPLLDESFISDIKDNKDWQAKYQKSVNESLYEFILDYVGKPIDDMLRYSSSFCAYKFCTVNMIPAPSMKKQRKTWFTCFGAFSLLERLLSMDNAKHLQSRKIHLSGTLLLLMRGLIGLKATPSSYSSITCAKLMNRLCRYIEGDHLQNCAPDTVSTGFGSLPLSYVYVNGRQTGTVTTGKLPTGETLNGKDSYIKLLQHFTTTSETPDEIYKLGEEMLNKLYSEVVDLAKNITKESDENTAKQKFKTLINSANQFYNDGIIPANESDANAHKMCGDLKGSQMYCPKRTAAMKKWQSHAKDILATLHYEIAGLFYYTGPYKSTPSCPVKIAIDFNPASAVPLYRSSDAKCSKVAAYYMPFFLDKPGPKYETVSLAAHEARPGHHTQVQGYIENFIEPCEGPISWIASSTIYLSFSEGWALYSENPIVPDYTKLYEADPISKYGMLKWQYGSTFSLTPDNILYFFPKLESEEVPVSAYLDQIPVWRALRLMMDTGLHYKGKSRAWALQMFEEYAWDTSDVASKEVTRYQSLPGQAVTYMLGQLFIIRLKKRAQEALKEKFNIKDFHYQILRQGPSPLSYLEESINKYIACVKNKNEKDCDEVMNPPFRDQSGGSRNNHVDMLSQVFFSKFPVGCPCIRGSQNKTFNKITF</sequence>
<keyword evidence="1" id="KW-1133">Transmembrane helix</keyword>
<keyword evidence="1" id="KW-0472">Membrane</keyword>
<reference evidence="2 3" key="1">
    <citation type="submission" date="2022-05" db="EMBL/GenBank/DDBJ databases">
        <authorList>
            <consortium name="Genoscope - CEA"/>
            <person name="William W."/>
        </authorList>
    </citation>
    <scope>NUCLEOTIDE SEQUENCE [LARGE SCALE GENOMIC DNA]</scope>
</reference>
<dbReference type="PANTHER" id="PTHR33361">
    <property type="entry name" value="GLR0591 PROTEIN"/>
    <property type="match status" value="1"/>
</dbReference>
<feature type="transmembrane region" description="Helical" evidence="1">
    <location>
        <begin position="17"/>
        <end position="40"/>
    </location>
</feature>
<evidence type="ECO:0000313" key="2">
    <source>
        <dbReference type="EMBL" id="CAH3187034.1"/>
    </source>
</evidence>
<gene>
    <name evidence="2" type="ORF">PEVE_00017284</name>
</gene>
<proteinExistence type="predicted"/>
<evidence type="ECO:0000256" key="1">
    <source>
        <dbReference type="SAM" id="Phobius"/>
    </source>
</evidence>
<dbReference type="Proteomes" id="UP001159427">
    <property type="component" value="Unassembled WGS sequence"/>
</dbReference>
<organism evidence="2 3">
    <name type="scientific">Porites evermanni</name>
    <dbReference type="NCBI Taxonomy" id="104178"/>
    <lineage>
        <taxon>Eukaryota</taxon>
        <taxon>Metazoa</taxon>
        <taxon>Cnidaria</taxon>
        <taxon>Anthozoa</taxon>
        <taxon>Hexacorallia</taxon>
        <taxon>Scleractinia</taxon>
        <taxon>Fungiina</taxon>
        <taxon>Poritidae</taxon>
        <taxon>Porites</taxon>
    </lineage>
</organism>
<accession>A0ABN8S7Y9</accession>
<comment type="caution">
    <text evidence="2">The sequence shown here is derived from an EMBL/GenBank/DDBJ whole genome shotgun (WGS) entry which is preliminary data.</text>
</comment>
<dbReference type="EMBL" id="CALNXI010002385">
    <property type="protein sequence ID" value="CAH3187034.1"/>
    <property type="molecule type" value="Genomic_DNA"/>
</dbReference>
<dbReference type="InterPro" id="IPR010281">
    <property type="entry name" value="DUF885"/>
</dbReference>
<name>A0ABN8S7Y9_9CNID</name>